<keyword evidence="1" id="KW-0472">Membrane</keyword>
<feature type="transmembrane region" description="Helical" evidence="1">
    <location>
        <begin position="87"/>
        <end position="109"/>
    </location>
</feature>
<proteinExistence type="predicted"/>
<dbReference type="AlphaFoldDB" id="A0A4Y8D1L0"/>
<dbReference type="OrthoDB" id="3551640at2759"/>
<organism evidence="2 3">
    <name type="scientific">Botryotinia calthae</name>
    <dbReference type="NCBI Taxonomy" id="38488"/>
    <lineage>
        <taxon>Eukaryota</taxon>
        <taxon>Fungi</taxon>
        <taxon>Dikarya</taxon>
        <taxon>Ascomycota</taxon>
        <taxon>Pezizomycotina</taxon>
        <taxon>Leotiomycetes</taxon>
        <taxon>Helotiales</taxon>
        <taxon>Sclerotiniaceae</taxon>
        <taxon>Botryotinia</taxon>
    </lineage>
</organism>
<dbReference type="EMBL" id="PHWZ01000203">
    <property type="protein sequence ID" value="TEY58684.1"/>
    <property type="molecule type" value="Genomic_DNA"/>
</dbReference>
<evidence type="ECO:0000256" key="1">
    <source>
        <dbReference type="SAM" id="Phobius"/>
    </source>
</evidence>
<sequence>MSTAEANPVTDPETQGIIEDSIASMWADESFTEYANDQHTELQMYIEERRAHLKIFAEDRQLYRQMYLEEQRARLQKERVDKSFDTFLHLVTSAIIVYIAYKIFMYFLLVGVSLRNSASWQ</sequence>
<keyword evidence="3" id="KW-1185">Reference proteome</keyword>
<accession>A0A4Y8D1L0</accession>
<gene>
    <name evidence="2" type="ORF">BOTCAL_0203g00120</name>
</gene>
<evidence type="ECO:0000313" key="3">
    <source>
        <dbReference type="Proteomes" id="UP000297299"/>
    </source>
</evidence>
<dbReference type="Proteomes" id="UP000297299">
    <property type="component" value="Unassembled WGS sequence"/>
</dbReference>
<protein>
    <submittedName>
        <fullName evidence="2">Uncharacterized protein</fullName>
    </submittedName>
</protein>
<keyword evidence="1" id="KW-1133">Transmembrane helix</keyword>
<comment type="caution">
    <text evidence="2">The sequence shown here is derived from an EMBL/GenBank/DDBJ whole genome shotgun (WGS) entry which is preliminary data.</text>
</comment>
<evidence type="ECO:0000313" key="2">
    <source>
        <dbReference type="EMBL" id="TEY58684.1"/>
    </source>
</evidence>
<keyword evidence="1" id="KW-0812">Transmembrane</keyword>
<reference evidence="2 3" key="1">
    <citation type="submission" date="2017-11" db="EMBL/GenBank/DDBJ databases">
        <title>Comparative genomics of Botrytis spp.</title>
        <authorList>
            <person name="Valero-Jimenez C.A."/>
            <person name="Tapia P."/>
            <person name="Veloso J."/>
            <person name="Silva-Moreno E."/>
            <person name="Staats M."/>
            <person name="Valdes J.H."/>
            <person name="Van Kan J.A.L."/>
        </authorList>
    </citation>
    <scope>NUCLEOTIDE SEQUENCE [LARGE SCALE GENOMIC DNA]</scope>
    <source>
        <strain evidence="2 3">MUCL2830</strain>
    </source>
</reference>
<name>A0A4Y8D1L0_9HELO</name>